<dbReference type="AlphaFoldDB" id="A0A0F9W8I2"/>
<dbReference type="EMBL" id="LAZR01000328">
    <property type="protein sequence ID" value="KKN74353.1"/>
    <property type="molecule type" value="Genomic_DNA"/>
</dbReference>
<protein>
    <submittedName>
        <fullName evidence="1">Uncharacterized protein</fullName>
    </submittedName>
</protein>
<evidence type="ECO:0000313" key="1">
    <source>
        <dbReference type="EMBL" id="KKN74353.1"/>
    </source>
</evidence>
<name>A0A0F9W8I2_9ZZZZ</name>
<reference evidence="1" key="1">
    <citation type="journal article" date="2015" name="Nature">
        <title>Complex archaea that bridge the gap between prokaryotes and eukaryotes.</title>
        <authorList>
            <person name="Spang A."/>
            <person name="Saw J.H."/>
            <person name="Jorgensen S.L."/>
            <person name="Zaremba-Niedzwiedzka K."/>
            <person name="Martijn J."/>
            <person name="Lind A.E."/>
            <person name="van Eijk R."/>
            <person name="Schleper C."/>
            <person name="Guy L."/>
            <person name="Ettema T.J."/>
        </authorList>
    </citation>
    <scope>NUCLEOTIDE SEQUENCE</scope>
</reference>
<sequence length="78" mass="8731">MSANWHLKGSLGDPRQRPQRAVEVRCQNPLCHAAVRSGGRRRRWLVEVVADEGSKLTVKARCPSCRSEQRIPVTVPVS</sequence>
<proteinExistence type="predicted"/>
<gene>
    <name evidence="1" type="ORF">LCGC14_0391540</name>
</gene>
<organism evidence="1">
    <name type="scientific">marine sediment metagenome</name>
    <dbReference type="NCBI Taxonomy" id="412755"/>
    <lineage>
        <taxon>unclassified sequences</taxon>
        <taxon>metagenomes</taxon>
        <taxon>ecological metagenomes</taxon>
    </lineage>
</organism>
<accession>A0A0F9W8I2</accession>
<comment type="caution">
    <text evidence="1">The sequence shown here is derived from an EMBL/GenBank/DDBJ whole genome shotgun (WGS) entry which is preliminary data.</text>
</comment>